<dbReference type="Gene3D" id="6.10.250.3150">
    <property type="match status" value="1"/>
</dbReference>
<feature type="coiled-coil region" evidence="2">
    <location>
        <begin position="39"/>
        <end position="122"/>
    </location>
</feature>
<keyword evidence="2" id="KW-0175">Coiled coil</keyword>
<dbReference type="Proteomes" id="UP000034849">
    <property type="component" value="Unassembled WGS sequence"/>
</dbReference>
<dbReference type="CDD" id="cd12797">
    <property type="entry name" value="M23_peptidase"/>
    <property type="match status" value="1"/>
</dbReference>
<dbReference type="InterPro" id="IPR050570">
    <property type="entry name" value="Cell_wall_metabolism_enzyme"/>
</dbReference>
<evidence type="ECO:0000313" key="4">
    <source>
        <dbReference type="EMBL" id="KKQ28113.1"/>
    </source>
</evidence>
<dbReference type="PANTHER" id="PTHR21666:SF289">
    <property type="entry name" value="L-ALA--D-GLU ENDOPEPTIDASE"/>
    <property type="match status" value="1"/>
</dbReference>
<evidence type="ECO:0000256" key="2">
    <source>
        <dbReference type="SAM" id="Coils"/>
    </source>
</evidence>
<protein>
    <submittedName>
        <fullName evidence="4">Peptidase M23</fullName>
    </submittedName>
</protein>
<comment type="caution">
    <text evidence="4">The sequence shown here is derived from an EMBL/GenBank/DDBJ whole genome shotgun (WGS) entry which is preliminary data.</text>
</comment>
<proteinExistence type="predicted"/>
<organism evidence="4 5">
    <name type="scientific">Candidatus Magasanikbacteria bacterium GW2011_GWC2_37_14</name>
    <dbReference type="NCBI Taxonomy" id="1619046"/>
    <lineage>
        <taxon>Bacteria</taxon>
        <taxon>Candidatus Magasanikiibacteriota</taxon>
    </lineage>
</organism>
<evidence type="ECO:0000259" key="3">
    <source>
        <dbReference type="Pfam" id="PF01551"/>
    </source>
</evidence>
<name>A0A0G0GAJ4_9BACT</name>
<dbReference type="PANTHER" id="PTHR21666">
    <property type="entry name" value="PEPTIDASE-RELATED"/>
    <property type="match status" value="1"/>
</dbReference>
<dbReference type="GO" id="GO:0004222">
    <property type="term" value="F:metalloendopeptidase activity"/>
    <property type="evidence" value="ECO:0007669"/>
    <property type="project" value="TreeGrafter"/>
</dbReference>
<dbReference type="STRING" id="1619046.US42_C0002G0068"/>
<reference evidence="4 5" key="1">
    <citation type="journal article" date="2015" name="Nature">
        <title>rRNA introns, odd ribosomes, and small enigmatic genomes across a large radiation of phyla.</title>
        <authorList>
            <person name="Brown C.T."/>
            <person name="Hug L.A."/>
            <person name="Thomas B.C."/>
            <person name="Sharon I."/>
            <person name="Castelle C.J."/>
            <person name="Singh A."/>
            <person name="Wilkins M.J."/>
            <person name="Williams K.H."/>
            <person name="Banfield J.F."/>
        </authorList>
    </citation>
    <scope>NUCLEOTIDE SEQUENCE [LARGE SCALE GENOMIC DNA]</scope>
</reference>
<feature type="coiled-coil region" evidence="2">
    <location>
        <begin position="193"/>
        <end position="266"/>
    </location>
</feature>
<dbReference type="SUPFAM" id="SSF51261">
    <property type="entry name" value="Duplicated hybrid motif"/>
    <property type="match status" value="1"/>
</dbReference>
<sequence>MKKFLAIFIVLISILIVPFFVYAEPSRSVVETGGNSTEIDTLNKQIAEKQNKIKELEKSIEDYKNKISQKRSEAVSLKNQMAIIDNRVAELALNVQVTEQKIASLNLEIEALQLSIQDKEASLAKQKKILGGLIRSIYYQGDKNYLEIIATYNNFSDFYNQFQYLRTVQDSLGQSVRGLRIIKGELDLKKLKVTEQKLTYEKTQEELKQKKQDWEDQANLKSNLLAQVQSSELKYNTLLGSLRTQYQQIEGEIAGIEKQVRKKLEAEKKIDDSGDADTIFGWPVQSHYVTSNFHDPDYPYRNVFEHTGADIRASQGTPVKAAASGYVAMAKVCSLASCYSYIMLVHSDGLATVYGHLSKIVVKADQFVTRGDVIAYSGGTRGTVGAGPFVTGPHLHFEVRSNGIPVNPLNYLP</sequence>
<evidence type="ECO:0000256" key="1">
    <source>
        <dbReference type="ARBA" id="ARBA00022729"/>
    </source>
</evidence>
<gene>
    <name evidence="4" type="ORF">US42_C0002G0068</name>
</gene>
<keyword evidence="1" id="KW-0732">Signal</keyword>
<accession>A0A0G0GAJ4</accession>
<dbReference type="Gene3D" id="2.70.70.10">
    <property type="entry name" value="Glucose Permease (Domain IIA)"/>
    <property type="match status" value="1"/>
</dbReference>
<dbReference type="AlphaFoldDB" id="A0A0G0GAJ4"/>
<dbReference type="EMBL" id="LBSX01000002">
    <property type="protein sequence ID" value="KKQ28113.1"/>
    <property type="molecule type" value="Genomic_DNA"/>
</dbReference>
<dbReference type="InterPro" id="IPR011055">
    <property type="entry name" value="Dup_hybrid_motif"/>
</dbReference>
<feature type="domain" description="M23ase beta-sheet core" evidence="3">
    <location>
        <begin position="305"/>
        <end position="408"/>
    </location>
</feature>
<dbReference type="PATRIC" id="fig|1619046.3.peg.179"/>
<dbReference type="InterPro" id="IPR016047">
    <property type="entry name" value="M23ase_b-sheet_dom"/>
</dbReference>
<dbReference type="Pfam" id="PF01551">
    <property type="entry name" value="Peptidase_M23"/>
    <property type="match status" value="1"/>
</dbReference>
<evidence type="ECO:0000313" key="5">
    <source>
        <dbReference type="Proteomes" id="UP000034849"/>
    </source>
</evidence>